<evidence type="ECO:0000313" key="2">
    <source>
        <dbReference type="Proteomes" id="UP000249324"/>
    </source>
</evidence>
<dbReference type="Proteomes" id="UP000249324">
    <property type="component" value="Unassembled WGS sequence"/>
</dbReference>
<dbReference type="CDD" id="cd07951">
    <property type="entry name" value="ED_3B_N_AMMECR1"/>
    <property type="match status" value="1"/>
</dbReference>
<comment type="caution">
    <text evidence="1">The sequence shown here is derived from an EMBL/GenBank/DDBJ whole genome shotgun (WGS) entry which is preliminary data.</text>
</comment>
<evidence type="ECO:0000313" key="1">
    <source>
        <dbReference type="EMBL" id="MFO7191375.1"/>
    </source>
</evidence>
<reference evidence="1 2" key="1">
    <citation type="journal article" date="2021" name="BMC Genomics">
        <title>Genome-resolved metagenome and metatranscriptome analyses of thermophilic composting reveal key bacterial players and their metabolic interactions.</title>
        <authorList>
            <person name="Braga L.P.P."/>
            <person name="Pereira R.V."/>
            <person name="Martins L.F."/>
            <person name="Moura L.M.S."/>
            <person name="Sanchez F.B."/>
            <person name="Patane J.S.L."/>
            <person name="da Silva A.M."/>
            <person name="Setubal J.C."/>
        </authorList>
    </citation>
    <scope>NUCLEOTIDE SEQUENCE [LARGE SCALE GENOMIC DNA]</scope>
    <source>
        <strain evidence="1">ZC4RG45</strain>
    </source>
</reference>
<dbReference type="AlphaFoldDB" id="A0ABD6FBM9"/>
<accession>A0ABD6FBM9</accession>
<dbReference type="EMBL" id="QGUI02000026">
    <property type="protein sequence ID" value="MFO7191375.1"/>
    <property type="molecule type" value="Genomic_DNA"/>
</dbReference>
<protein>
    <submittedName>
        <fullName evidence="1">Class III extradiol dioxygenase subunit B-like domain-containing protein</fullName>
    </submittedName>
</protein>
<dbReference type="Gene3D" id="3.40.830.10">
    <property type="entry name" value="LigB-like"/>
    <property type="match status" value="1"/>
</dbReference>
<name>A0ABD6FBM9_9PSEU</name>
<proteinExistence type="predicted"/>
<organism evidence="1 2">
    <name type="scientific">Thermocrispum agreste</name>
    <dbReference type="NCBI Taxonomy" id="37925"/>
    <lineage>
        <taxon>Bacteria</taxon>
        <taxon>Bacillati</taxon>
        <taxon>Actinomycetota</taxon>
        <taxon>Actinomycetes</taxon>
        <taxon>Pseudonocardiales</taxon>
        <taxon>Pseudonocardiaceae</taxon>
        <taxon>Thermocrispum</taxon>
    </lineage>
</organism>
<sequence length="241" mass="24938">MITRVAVVPNPPLLVPELVPGSVADTAGVRDAVLEAAAWLAEESEHWLAIGVHDGPRRAVPPSTRSTFAGYGVDVPVALSDEPGGEVEPDAPLPALVAGWLRGQTGATSVHVELVPPGYPPDECIGLGRRLADAAQRSAVPGPGVLLVLGDGSIRHGERAPARPDERAPAFEARVAAALAKADAAALSSIEPELAADMGAMGRAAWQVAAGVLGDDRWVSKLLYSDAPFGVGYHVATWERP</sequence>
<dbReference type="SUPFAM" id="SSF53213">
    <property type="entry name" value="LigB-like"/>
    <property type="match status" value="1"/>
</dbReference>
<gene>
    <name evidence="1" type="ORF">DIU77_003945</name>
</gene>